<proteinExistence type="inferred from homology"/>
<evidence type="ECO:0008006" key="4">
    <source>
        <dbReference type="Google" id="ProtNLM"/>
    </source>
</evidence>
<dbReference type="InterPro" id="IPR003423">
    <property type="entry name" value="OMP_efflux"/>
</dbReference>
<dbReference type="PANTHER" id="PTHR30203:SF29">
    <property type="entry name" value="PROTEIN CYAE"/>
    <property type="match status" value="1"/>
</dbReference>
<accession>A0ABP8MWR7</accession>
<dbReference type="PANTHER" id="PTHR30203">
    <property type="entry name" value="OUTER MEMBRANE CATION EFFLUX PROTEIN"/>
    <property type="match status" value="1"/>
</dbReference>
<dbReference type="SUPFAM" id="SSF56954">
    <property type="entry name" value="Outer membrane efflux proteins (OEP)"/>
    <property type="match status" value="1"/>
</dbReference>
<evidence type="ECO:0000313" key="2">
    <source>
        <dbReference type="EMBL" id="GAA4455775.1"/>
    </source>
</evidence>
<organism evidence="2 3">
    <name type="scientific">Rurimicrobium arvi</name>
    <dbReference type="NCBI Taxonomy" id="2049916"/>
    <lineage>
        <taxon>Bacteria</taxon>
        <taxon>Pseudomonadati</taxon>
        <taxon>Bacteroidota</taxon>
        <taxon>Chitinophagia</taxon>
        <taxon>Chitinophagales</taxon>
        <taxon>Chitinophagaceae</taxon>
        <taxon>Rurimicrobium</taxon>
    </lineage>
</organism>
<reference evidence="3" key="1">
    <citation type="journal article" date="2019" name="Int. J. Syst. Evol. Microbiol.">
        <title>The Global Catalogue of Microorganisms (GCM) 10K type strain sequencing project: providing services to taxonomists for standard genome sequencing and annotation.</title>
        <authorList>
            <consortium name="The Broad Institute Genomics Platform"/>
            <consortium name="The Broad Institute Genome Sequencing Center for Infectious Disease"/>
            <person name="Wu L."/>
            <person name="Ma J."/>
        </authorList>
    </citation>
    <scope>NUCLEOTIDE SEQUENCE [LARGE SCALE GENOMIC DNA]</scope>
    <source>
        <strain evidence="3">JCM 31921</strain>
    </source>
</reference>
<keyword evidence="3" id="KW-1185">Reference proteome</keyword>
<comment type="similarity">
    <text evidence="1">Belongs to the outer membrane factor (OMF) (TC 1.B.17) family.</text>
</comment>
<name>A0ABP8MWR7_9BACT</name>
<dbReference type="Pfam" id="PF02321">
    <property type="entry name" value="OEP"/>
    <property type="match status" value="2"/>
</dbReference>
<dbReference type="Gene3D" id="1.20.1600.10">
    <property type="entry name" value="Outer membrane efflux proteins (OEP)"/>
    <property type="match status" value="1"/>
</dbReference>
<sequence>MLVQVERHAPALLTDAAAVRIRQTQVDATAYNWLPSLKLSYQADIGTNNNLPGGYFSYGIVPGNSRVQTDANASTLLTDLGIAAFSWEICNFGAYAAQRNVASSDMEIEQARLSLSRYKLQAATIDNYLRLCQLQELLTVQVNNIARNEEIKRSIEALATAGVRAGVDTSIAEAELSKATLNYIDLHNMLRRTQLQLSALSGLDTGRLIADTAVIRQFPELLPPIDNWSADAANNPFVLPFELSYKNSLNRESMVRRSYNPKITLDAAAWSRGSSLTPTGDFRPLPTGFGFERNNYLVGVGFVYNIFDLKRKQLQLRVQKATTDYVARQLQEQRSALSLQLNSINADLATCIQRLQLIPLQLEAANAAYRQKLALYRNGLTDILELNAAINLLYRAETDAILARYKYSETLLQRVVTEGRLQELVNLL</sequence>
<protein>
    <recommendedName>
        <fullName evidence="4">TolC family protein</fullName>
    </recommendedName>
</protein>
<evidence type="ECO:0000256" key="1">
    <source>
        <dbReference type="ARBA" id="ARBA00007613"/>
    </source>
</evidence>
<dbReference type="InterPro" id="IPR010131">
    <property type="entry name" value="MdtP/NodT-like"/>
</dbReference>
<gene>
    <name evidence="2" type="ORF">GCM10023092_19980</name>
</gene>
<dbReference type="EMBL" id="BAABEZ010000022">
    <property type="protein sequence ID" value="GAA4455775.1"/>
    <property type="molecule type" value="Genomic_DNA"/>
</dbReference>
<comment type="caution">
    <text evidence="2">The sequence shown here is derived from an EMBL/GenBank/DDBJ whole genome shotgun (WGS) entry which is preliminary data.</text>
</comment>
<dbReference type="Proteomes" id="UP001501410">
    <property type="component" value="Unassembled WGS sequence"/>
</dbReference>
<evidence type="ECO:0000313" key="3">
    <source>
        <dbReference type="Proteomes" id="UP001501410"/>
    </source>
</evidence>